<comment type="caution">
    <text evidence="1">The sequence shown here is derived from an EMBL/GenBank/DDBJ whole genome shotgun (WGS) entry which is preliminary data.</text>
</comment>
<protein>
    <submittedName>
        <fullName evidence="1">Uncharacterized protein</fullName>
    </submittedName>
</protein>
<evidence type="ECO:0000313" key="1">
    <source>
        <dbReference type="EMBL" id="NKZ18184.1"/>
    </source>
</evidence>
<dbReference type="AlphaFoldDB" id="A0A846ZDT0"/>
<reference evidence="1 2" key="1">
    <citation type="submission" date="2020-04" db="EMBL/GenBank/DDBJ databases">
        <title>MicrobeNet Type strains.</title>
        <authorList>
            <person name="Nicholson A.C."/>
        </authorList>
    </citation>
    <scope>NUCLEOTIDE SEQUENCE [LARGE SCALE GENOMIC DNA]</scope>
    <source>
        <strain evidence="1 2">CCUG 54536</strain>
    </source>
</reference>
<proteinExistence type="predicted"/>
<sequence>MDYETLLKALRDGEIDQIEITPENFPAFQKVWRDFPSQNRVRGIAGKAGHIKYVRAN</sequence>
<evidence type="ECO:0000313" key="2">
    <source>
        <dbReference type="Proteomes" id="UP000590460"/>
    </source>
</evidence>
<organism evidence="1 2">
    <name type="scientific">Leuconostoc holzapfelii</name>
    <dbReference type="NCBI Taxonomy" id="434464"/>
    <lineage>
        <taxon>Bacteria</taxon>
        <taxon>Bacillati</taxon>
        <taxon>Bacillota</taxon>
        <taxon>Bacilli</taxon>
        <taxon>Lactobacillales</taxon>
        <taxon>Lactobacillaceae</taxon>
        <taxon>Leuconostoc</taxon>
    </lineage>
</organism>
<dbReference type="RefSeq" id="WP_168676235.1">
    <property type="nucleotide sequence ID" value="NZ_BPKV01000004.1"/>
</dbReference>
<dbReference type="EMBL" id="JAAXPO010000003">
    <property type="protein sequence ID" value="NKZ18184.1"/>
    <property type="molecule type" value="Genomic_DNA"/>
</dbReference>
<gene>
    <name evidence="1" type="ORF">HF966_03225</name>
</gene>
<dbReference type="Proteomes" id="UP000590460">
    <property type="component" value="Unassembled WGS sequence"/>
</dbReference>
<name>A0A846ZDT0_9LACO</name>
<accession>A0A846ZDT0</accession>